<name>A0A9P1E0W7_CUSEU</name>
<accession>A0A9P1E0W7</accession>
<evidence type="ECO:0000313" key="2">
    <source>
        <dbReference type="EMBL" id="CAH9070357.1"/>
    </source>
</evidence>
<dbReference type="Proteomes" id="UP001152484">
    <property type="component" value="Unassembled WGS sequence"/>
</dbReference>
<comment type="caution">
    <text evidence="2">The sequence shown here is derived from an EMBL/GenBank/DDBJ whole genome shotgun (WGS) entry which is preliminary data.</text>
</comment>
<evidence type="ECO:0000313" key="3">
    <source>
        <dbReference type="Proteomes" id="UP001152484"/>
    </source>
</evidence>
<evidence type="ECO:0000256" key="1">
    <source>
        <dbReference type="SAM" id="MobiDB-lite"/>
    </source>
</evidence>
<organism evidence="2 3">
    <name type="scientific">Cuscuta europaea</name>
    <name type="common">European dodder</name>
    <dbReference type="NCBI Taxonomy" id="41803"/>
    <lineage>
        <taxon>Eukaryota</taxon>
        <taxon>Viridiplantae</taxon>
        <taxon>Streptophyta</taxon>
        <taxon>Embryophyta</taxon>
        <taxon>Tracheophyta</taxon>
        <taxon>Spermatophyta</taxon>
        <taxon>Magnoliopsida</taxon>
        <taxon>eudicotyledons</taxon>
        <taxon>Gunneridae</taxon>
        <taxon>Pentapetalae</taxon>
        <taxon>asterids</taxon>
        <taxon>lamiids</taxon>
        <taxon>Solanales</taxon>
        <taxon>Convolvulaceae</taxon>
        <taxon>Cuscuteae</taxon>
        <taxon>Cuscuta</taxon>
        <taxon>Cuscuta subgen. Cuscuta</taxon>
    </lineage>
</organism>
<dbReference type="OrthoDB" id="775087at2759"/>
<sequence length="247" mass="27115">MKSIFGQLEAEGLAPPTTPLRSFLFHVHALPSDPRALRFHVTDLHSSTWEALKTEQDLEDMRDITGIGGSLSDLVDYVLASLESEDVKLVLDGNSLDAVGAKLIAQKAKGMPRISISLSKLVGAAASEAMANLSLELYKSFKSVQNVLISEQERCCDLNKALSVEKEKNESLQKQLGEFMYLKRQKLNKAPDKSLSDAASIMGSHDSPDSKRGQQTFTKVIKRVVPTHRRAKVRGVLLQDAEEGAQN</sequence>
<keyword evidence="3" id="KW-1185">Reference proteome</keyword>
<protein>
    <submittedName>
        <fullName evidence="2">Uncharacterized protein</fullName>
    </submittedName>
</protein>
<gene>
    <name evidence="2" type="ORF">CEURO_LOCUS3625</name>
</gene>
<proteinExistence type="predicted"/>
<dbReference type="PANTHER" id="PTHR35770:SF1">
    <property type="entry name" value="U2 SMALL NUCLEAR RIBONUCLEOPROTEIN AUXILIARY FACTOR-LIKE PROTEIN"/>
    <property type="match status" value="1"/>
</dbReference>
<feature type="region of interest" description="Disordered" evidence="1">
    <location>
        <begin position="193"/>
        <end position="217"/>
    </location>
</feature>
<dbReference type="PANTHER" id="PTHR35770">
    <property type="entry name" value="U2 SMALL NUCLEAR RIBONUCLEOPROTEIN AUXILIARY FACTOR-LIKE PROTEIN"/>
    <property type="match status" value="1"/>
</dbReference>
<dbReference type="AlphaFoldDB" id="A0A9P1E0W7"/>
<reference evidence="2" key="1">
    <citation type="submission" date="2022-07" db="EMBL/GenBank/DDBJ databases">
        <authorList>
            <person name="Macas J."/>
            <person name="Novak P."/>
            <person name="Neumann P."/>
        </authorList>
    </citation>
    <scope>NUCLEOTIDE SEQUENCE</scope>
</reference>
<dbReference type="EMBL" id="CAMAPE010000005">
    <property type="protein sequence ID" value="CAH9070357.1"/>
    <property type="molecule type" value="Genomic_DNA"/>
</dbReference>